<organism evidence="1 2">
    <name type="scientific">Steinernema carpocapsae</name>
    <name type="common">Entomopathogenic nematode</name>
    <dbReference type="NCBI Taxonomy" id="34508"/>
    <lineage>
        <taxon>Eukaryota</taxon>
        <taxon>Metazoa</taxon>
        <taxon>Ecdysozoa</taxon>
        <taxon>Nematoda</taxon>
        <taxon>Chromadorea</taxon>
        <taxon>Rhabditida</taxon>
        <taxon>Tylenchina</taxon>
        <taxon>Panagrolaimomorpha</taxon>
        <taxon>Strongyloidoidea</taxon>
        <taxon>Steinernematidae</taxon>
        <taxon>Steinernema</taxon>
    </lineage>
</organism>
<evidence type="ECO:0000313" key="1">
    <source>
        <dbReference type="EMBL" id="TKR72532.1"/>
    </source>
</evidence>
<keyword evidence="2" id="KW-1185">Reference proteome</keyword>
<dbReference type="EMBL" id="AZBU02000006">
    <property type="protein sequence ID" value="TKR72532.1"/>
    <property type="molecule type" value="Genomic_DNA"/>
</dbReference>
<reference evidence="1 2" key="1">
    <citation type="journal article" date="2015" name="Genome Biol.">
        <title>Comparative genomics of Steinernema reveals deeply conserved gene regulatory networks.</title>
        <authorList>
            <person name="Dillman A.R."/>
            <person name="Macchietto M."/>
            <person name="Porter C.F."/>
            <person name="Rogers A."/>
            <person name="Williams B."/>
            <person name="Antoshechkin I."/>
            <person name="Lee M.M."/>
            <person name="Goodwin Z."/>
            <person name="Lu X."/>
            <person name="Lewis E.E."/>
            <person name="Goodrich-Blair H."/>
            <person name="Stock S.P."/>
            <person name="Adams B.J."/>
            <person name="Sternberg P.W."/>
            <person name="Mortazavi A."/>
        </authorList>
    </citation>
    <scope>NUCLEOTIDE SEQUENCE [LARGE SCALE GENOMIC DNA]</scope>
    <source>
        <strain evidence="1 2">ALL</strain>
    </source>
</reference>
<gene>
    <name evidence="1" type="ORF">L596_019965</name>
</gene>
<evidence type="ECO:0000313" key="2">
    <source>
        <dbReference type="Proteomes" id="UP000298663"/>
    </source>
</evidence>
<dbReference type="Proteomes" id="UP000298663">
    <property type="component" value="Unassembled WGS sequence"/>
</dbReference>
<name>A0A4U5MSQ4_STECR</name>
<sequence length="94" mass="10451">MSHFQRSLVGFAYDQKQKIRPPDTHAGAGLKPDPLSLKPVIWDDPVANDRSVSSYLVSETDRSFATSEVEVTPICSPSEQRLGMSGERIFWATL</sequence>
<reference evidence="1 2" key="2">
    <citation type="journal article" date="2019" name="G3 (Bethesda)">
        <title>Hybrid Assembly of the Genome of the Entomopathogenic Nematode Steinernema carpocapsae Identifies the X-Chromosome.</title>
        <authorList>
            <person name="Serra L."/>
            <person name="Macchietto M."/>
            <person name="Macias-Munoz A."/>
            <person name="McGill C.J."/>
            <person name="Rodriguez I.M."/>
            <person name="Rodriguez B."/>
            <person name="Murad R."/>
            <person name="Mortazavi A."/>
        </authorList>
    </citation>
    <scope>NUCLEOTIDE SEQUENCE [LARGE SCALE GENOMIC DNA]</scope>
    <source>
        <strain evidence="1 2">ALL</strain>
    </source>
</reference>
<comment type="caution">
    <text evidence="1">The sequence shown here is derived from an EMBL/GenBank/DDBJ whole genome shotgun (WGS) entry which is preliminary data.</text>
</comment>
<protein>
    <submittedName>
        <fullName evidence="1">Uncharacterized protein</fullName>
    </submittedName>
</protein>
<accession>A0A4U5MSQ4</accession>
<proteinExistence type="predicted"/>
<dbReference type="AlphaFoldDB" id="A0A4U5MSQ4"/>